<keyword evidence="12" id="KW-1185">Reference proteome</keyword>
<evidence type="ECO:0000256" key="7">
    <source>
        <dbReference type="ARBA" id="ARBA00022989"/>
    </source>
</evidence>
<dbReference type="GO" id="GO:0016255">
    <property type="term" value="P:attachment of GPI anchor to protein"/>
    <property type="evidence" value="ECO:0007669"/>
    <property type="project" value="InterPro"/>
</dbReference>
<sequence length="521" mass="59971">MGTIEPRAERRTRYSLAIYVVAVLAVLGLPLWLFTTSIIRAELPIKDIERLNEQLNDEITFKIPIYMDLPNSQRVFVDACQNLLTKELEQRYPGITNIWRLDLHRILDRNVSVVDDYVLRIKNDDEDAQLELYYISPYSKEITLTVTKNAISTNNVAHFVVETLLDKVFKLELEAFYQIHRFGKKNPIHENHVVLLYSPHYNLVFSLFTQDGTPISWGIESLIKTLYPLLQKLQHFANFTISTQIQYYSEPSNPMRYDNSSDAFVIKESELSTFINHGDWNLFGHDINPTVNFLVYFPKSNYDNKKTLIERSTTNSFLINQWGGVYVFNKDMPIIKNVPAKITEDELLPIMEIFSSQLFELLGVPHEPISPSIRIDSLTRLATYENLRQLIDNLQSLIKVSEALADILIPDETQFHAVETITNIKEALQILQQNITSCKQFEGITVLSAQAVTASNKAFFDKEMVQQAYFPSEHKLAVFLPLLGPVGSIVTFGLIATLKLMKRDRDDEKRKRAEEKAKKSE</sequence>
<keyword evidence="9" id="KW-0325">Glycoprotein</keyword>
<dbReference type="AlphaFoldDB" id="A0A9P8AK06"/>
<evidence type="ECO:0000256" key="4">
    <source>
        <dbReference type="ARBA" id="ARBA00022502"/>
    </source>
</evidence>
<dbReference type="Proteomes" id="UP000790833">
    <property type="component" value="Unassembled WGS sequence"/>
</dbReference>
<protein>
    <submittedName>
        <fullName evidence="11">GPI transamidase component</fullName>
    </submittedName>
</protein>
<dbReference type="EMBL" id="JAHMUF010000002">
    <property type="protein sequence ID" value="KAG7195975.1"/>
    <property type="molecule type" value="Genomic_DNA"/>
</dbReference>
<dbReference type="InterPro" id="IPR019540">
    <property type="entry name" value="PtdIno-glycan_biosynth_class_S"/>
</dbReference>
<evidence type="ECO:0000256" key="6">
    <source>
        <dbReference type="ARBA" id="ARBA00022824"/>
    </source>
</evidence>
<evidence type="ECO:0000256" key="5">
    <source>
        <dbReference type="ARBA" id="ARBA00022692"/>
    </source>
</evidence>
<keyword evidence="5 10" id="KW-0812">Transmembrane</keyword>
<dbReference type="Pfam" id="PF10510">
    <property type="entry name" value="PIG-S"/>
    <property type="match status" value="1"/>
</dbReference>
<name>A0A9P8AK06_9ASCO</name>
<dbReference type="PANTHER" id="PTHR21072:SF13">
    <property type="entry name" value="GPI TRANSAMIDASE COMPONENT PIG-S"/>
    <property type="match status" value="1"/>
</dbReference>
<keyword evidence="6" id="KW-0256">Endoplasmic reticulum</keyword>
<organism evidence="11 12">
    <name type="scientific">Scheffersomyces spartinae</name>
    <dbReference type="NCBI Taxonomy" id="45513"/>
    <lineage>
        <taxon>Eukaryota</taxon>
        <taxon>Fungi</taxon>
        <taxon>Dikarya</taxon>
        <taxon>Ascomycota</taxon>
        <taxon>Saccharomycotina</taxon>
        <taxon>Pichiomycetes</taxon>
        <taxon>Debaryomycetaceae</taxon>
        <taxon>Scheffersomyces</taxon>
    </lineage>
</organism>
<accession>A0A9P8AK06</accession>
<reference evidence="11" key="1">
    <citation type="submission" date="2021-03" db="EMBL/GenBank/DDBJ databases">
        <authorList>
            <person name="Palmer J.M."/>
        </authorList>
    </citation>
    <scope>NUCLEOTIDE SEQUENCE</scope>
    <source>
        <strain evidence="11">ARV_011</strain>
    </source>
</reference>
<evidence type="ECO:0000313" key="12">
    <source>
        <dbReference type="Proteomes" id="UP000790833"/>
    </source>
</evidence>
<keyword evidence="8 10" id="KW-0472">Membrane</keyword>
<dbReference type="GO" id="GO:0042765">
    <property type="term" value="C:GPI-anchor transamidase complex"/>
    <property type="evidence" value="ECO:0007669"/>
    <property type="project" value="InterPro"/>
</dbReference>
<comment type="caution">
    <text evidence="11">The sequence shown here is derived from an EMBL/GenBank/DDBJ whole genome shotgun (WGS) entry which is preliminary data.</text>
</comment>
<feature type="transmembrane region" description="Helical" evidence="10">
    <location>
        <begin position="476"/>
        <end position="501"/>
    </location>
</feature>
<evidence type="ECO:0000256" key="9">
    <source>
        <dbReference type="ARBA" id="ARBA00023180"/>
    </source>
</evidence>
<feature type="transmembrane region" description="Helical" evidence="10">
    <location>
        <begin position="16"/>
        <end position="34"/>
    </location>
</feature>
<gene>
    <name evidence="11" type="primary">GPI17</name>
    <name evidence="11" type="ORF">KQ657_002362</name>
</gene>
<proteinExistence type="inferred from homology"/>
<evidence type="ECO:0000256" key="2">
    <source>
        <dbReference type="ARBA" id="ARBA00004687"/>
    </source>
</evidence>
<dbReference type="OrthoDB" id="28748at2759"/>
<comment type="subcellular location">
    <subcellularLocation>
        <location evidence="1">Endoplasmic reticulum membrane</location>
        <topology evidence="1">Multi-pass membrane protein</topology>
    </subcellularLocation>
</comment>
<keyword evidence="7 10" id="KW-1133">Transmembrane helix</keyword>
<keyword evidence="4" id="KW-0337">GPI-anchor biosynthesis</keyword>
<comment type="similarity">
    <text evidence="3">Belongs to the PIGS family.</text>
</comment>
<evidence type="ECO:0000256" key="8">
    <source>
        <dbReference type="ARBA" id="ARBA00023136"/>
    </source>
</evidence>
<dbReference type="RefSeq" id="XP_043051520.1">
    <property type="nucleotide sequence ID" value="XM_043193132.1"/>
</dbReference>
<evidence type="ECO:0000256" key="10">
    <source>
        <dbReference type="SAM" id="Phobius"/>
    </source>
</evidence>
<dbReference type="GeneID" id="66115736"/>
<dbReference type="GO" id="GO:0006506">
    <property type="term" value="P:GPI anchor biosynthetic process"/>
    <property type="evidence" value="ECO:0007669"/>
    <property type="project" value="UniProtKB-KW"/>
</dbReference>
<dbReference type="PANTHER" id="PTHR21072">
    <property type="entry name" value="GPI TRANSAMIDASE COMPONENT PIG-S"/>
    <property type="match status" value="1"/>
</dbReference>
<comment type="pathway">
    <text evidence="2">Glycolipid biosynthesis; glycosylphosphatidylinositol-anchor biosynthesis.</text>
</comment>
<evidence type="ECO:0000256" key="1">
    <source>
        <dbReference type="ARBA" id="ARBA00004477"/>
    </source>
</evidence>
<evidence type="ECO:0000313" key="11">
    <source>
        <dbReference type="EMBL" id="KAG7195975.1"/>
    </source>
</evidence>
<evidence type="ECO:0000256" key="3">
    <source>
        <dbReference type="ARBA" id="ARBA00005316"/>
    </source>
</evidence>